<dbReference type="EMBL" id="ARZX01000018">
    <property type="protein sequence ID" value="EWH12769.1"/>
    <property type="molecule type" value="Genomic_DNA"/>
</dbReference>
<gene>
    <name evidence="1" type="ORF">KLA_13324</name>
</gene>
<keyword evidence="2" id="KW-1185">Reference proteome</keyword>
<organism evidence="1 2">
    <name type="scientific">Cellulophaga geojensis KL-A</name>
    <dbReference type="NCBI Taxonomy" id="1328323"/>
    <lineage>
        <taxon>Bacteria</taxon>
        <taxon>Pseudomonadati</taxon>
        <taxon>Bacteroidota</taxon>
        <taxon>Flavobacteriia</taxon>
        <taxon>Flavobacteriales</taxon>
        <taxon>Flavobacteriaceae</taxon>
        <taxon>Cellulophaga</taxon>
    </lineage>
</organism>
<reference evidence="1 2" key="1">
    <citation type="journal article" date="2014" name="Genome Announc.">
        <title>Draft Genome Sequence of the Carrageenan-Degrading Bacterium Cellulophaga sp. Strain KL-A, Isolated from Decaying Marine Algae.</title>
        <authorList>
            <person name="Shan D."/>
            <person name="Ying J."/>
            <person name="Li X."/>
            <person name="Gao Z."/>
            <person name="Wei G."/>
            <person name="Shao Z."/>
        </authorList>
    </citation>
    <scope>NUCLEOTIDE SEQUENCE [LARGE SCALE GENOMIC DNA]</scope>
    <source>
        <strain evidence="1 2">KL-A</strain>
    </source>
</reference>
<sequence>MKNFKLEANEMLQRNELKSVFGGTVTDIVTECDREEILCDCEGKYAICLDSEHSCGIYCKSLGFN</sequence>
<dbReference type="Proteomes" id="UP000019275">
    <property type="component" value="Unassembled WGS sequence"/>
</dbReference>
<protein>
    <submittedName>
        <fullName evidence="1">Uncharacterized protein</fullName>
    </submittedName>
</protein>
<accession>A0ABP3B4M4</accession>
<proteinExistence type="predicted"/>
<evidence type="ECO:0000313" key="2">
    <source>
        <dbReference type="Proteomes" id="UP000019275"/>
    </source>
</evidence>
<comment type="caution">
    <text evidence="1">The sequence shown here is derived from an EMBL/GenBank/DDBJ whole genome shotgun (WGS) entry which is preliminary data.</text>
</comment>
<name>A0ABP3B4M4_9FLAO</name>
<evidence type="ECO:0000313" key="1">
    <source>
        <dbReference type="EMBL" id="EWH12769.1"/>
    </source>
</evidence>